<gene>
    <name evidence="2" type="ORF">IP90_02443</name>
</gene>
<dbReference type="Proteomes" id="UP000315167">
    <property type="component" value="Unassembled WGS sequence"/>
</dbReference>
<dbReference type="OrthoDB" id="6058241at2"/>
<dbReference type="EMBL" id="VLKN01000005">
    <property type="protein sequence ID" value="TWI01883.1"/>
    <property type="molecule type" value="Genomic_DNA"/>
</dbReference>
<keyword evidence="1" id="KW-0732">Signal</keyword>
<reference evidence="2 3" key="1">
    <citation type="journal article" date="2015" name="Stand. Genomic Sci.">
        <title>Genomic Encyclopedia of Bacterial and Archaeal Type Strains, Phase III: the genomes of soil and plant-associated and newly described type strains.</title>
        <authorList>
            <person name="Whitman W.B."/>
            <person name="Woyke T."/>
            <person name="Klenk H.P."/>
            <person name="Zhou Y."/>
            <person name="Lilburn T.G."/>
            <person name="Beck B.J."/>
            <person name="De Vos P."/>
            <person name="Vandamme P."/>
            <person name="Eisen J.A."/>
            <person name="Garrity G."/>
            <person name="Hugenholtz P."/>
            <person name="Kyrpides N.C."/>
        </authorList>
    </citation>
    <scope>NUCLEOTIDE SEQUENCE [LARGE SCALE GENOMIC DNA]</scope>
    <source>
        <strain evidence="2 3">CGMCC 1.10821</strain>
    </source>
</reference>
<accession>A0A562L2M4</accession>
<protein>
    <recommendedName>
        <fullName evidence="4">YXWGXW repeat-containing protein</fullName>
    </recommendedName>
</protein>
<evidence type="ECO:0000256" key="1">
    <source>
        <dbReference type="SAM" id="SignalP"/>
    </source>
</evidence>
<sequence length="164" mass="20189">MTILSRWLAPALLAVGFGFAAMAPTPARAQGDELVRVIVDVADVIFRSGQPYYRHDNRYRYDDRLIVVHDRYRGPIYYRQVPRAVYYRDYNRYRSGPPYGNAHGYWRDGRWWDGRRWHDRRDHREYRRWQTSNSWRDRDHDRYDRKYKYKYKNKHGRGHGRDDD</sequence>
<proteinExistence type="predicted"/>
<evidence type="ECO:0000313" key="2">
    <source>
        <dbReference type="EMBL" id="TWI01883.1"/>
    </source>
</evidence>
<dbReference type="AlphaFoldDB" id="A0A562L2M4"/>
<name>A0A562L2M4_9GAMM</name>
<feature type="chain" id="PRO_5021775224" description="YXWGXW repeat-containing protein" evidence="1">
    <location>
        <begin position="30"/>
        <end position="164"/>
    </location>
</feature>
<comment type="caution">
    <text evidence="2">The sequence shown here is derived from an EMBL/GenBank/DDBJ whole genome shotgun (WGS) entry which is preliminary data.</text>
</comment>
<organism evidence="2 3">
    <name type="scientific">Luteimonas cucumeris</name>
    <dbReference type="NCBI Taxonomy" id="985012"/>
    <lineage>
        <taxon>Bacteria</taxon>
        <taxon>Pseudomonadati</taxon>
        <taxon>Pseudomonadota</taxon>
        <taxon>Gammaproteobacteria</taxon>
        <taxon>Lysobacterales</taxon>
        <taxon>Lysobacteraceae</taxon>
        <taxon>Luteimonas</taxon>
    </lineage>
</organism>
<feature type="signal peptide" evidence="1">
    <location>
        <begin position="1"/>
        <end position="29"/>
    </location>
</feature>
<evidence type="ECO:0008006" key="4">
    <source>
        <dbReference type="Google" id="ProtNLM"/>
    </source>
</evidence>
<keyword evidence="3" id="KW-1185">Reference proteome</keyword>
<dbReference type="RefSeq" id="WP_144899927.1">
    <property type="nucleotide sequence ID" value="NZ_VLKN01000005.1"/>
</dbReference>
<evidence type="ECO:0000313" key="3">
    <source>
        <dbReference type="Proteomes" id="UP000315167"/>
    </source>
</evidence>